<dbReference type="AlphaFoldDB" id="A0A0B6Y355"/>
<evidence type="ECO:0000313" key="1">
    <source>
        <dbReference type="EMBL" id="CEK50554.1"/>
    </source>
</evidence>
<reference evidence="1" key="1">
    <citation type="submission" date="2014-12" db="EMBL/GenBank/DDBJ databases">
        <title>Insight into the proteome of Arion vulgaris.</title>
        <authorList>
            <person name="Aradska J."/>
            <person name="Bulat T."/>
            <person name="Smidak R."/>
            <person name="Sarate P."/>
            <person name="Gangsoo J."/>
            <person name="Sialana F."/>
            <person name="Bilban M."/>
            <person name="Lubec G."/>
        </authorList>
    </citation>
    <scope>NUCLEOTIDE SEQUENCE</scope>
    <source>
        <tissue evidence="1">Skin</tissue>
    </source>
</reference>
<gene>
    <name evidence="1" type="primary">ORF11105</name>
</gene>
<sequence>MIADGYCSWLNTHSAYWVLNPHATFCSNYFIQCELHQFCFVFIQQADAKQLQCSPYPSPIPQL</sequence>
<accession>A0A0B6Y355</accession>
<proteinExistence type="predicted"/>
<organism evidence="1">
    <name type="scientific">Arion vulgaris</name>
    <dbReference type="NCBI Taxonomy" id="1028688"/>
    <lineage>
        <taxon>Eukaryota</taxon>
        <taxon>Metazoa</taxon>
        <taxon>Spiralia</taxon>
        <taxon>Lophotrochozoa</taxon>
        <taxon>Mollusca</taxon>
        <taxon>Gastropoda</taxon>
        <taxon>Heterobranchia</taxon>
        <taxon>Euthyneura</taxon>
        <taxon>Panpulmonata</taxon>
        <taxon>Eupulmonata</taxon>
        <taxon>Stylommatophora</taxon>
        <taxon>Helicina</taxon>
        <taxon>Arionoidea</taxon>
        <taxon>Arionidae</taxon>
        <taxon>Arion</taxon>
    </lineage>
</organism>
<name>A0A0B6Y355_9EUPU</name>
<dbReference type="EMBL" id="HACG01003689">
    <property type="protein sequence ID" value="CEK50554.1"/>
    <property type="molecule type" value="Transcribed_RNA"/>
</dbReference>
<protein>
    <submittedName>
        <fullName evidence="1">Uncharacterized protein</fullName>
    </submittedName>
</protein>